<comment type="similarity">
    <text evidence="1">Belongs to the membrane fusion protein (MFP) (TC 8.A.1) family.</text>
</comment>
<protein>
    <submittedName>
        <fullName evidence="5">Efflux pump periplasmic linker BepF</fullName>
    </submittedName>
</protein>
<feature type="domain" description="CusB-like beta-barrel" evidence="3">
    <location>
        <begin position="215"/>
        <end position="283"/>
    </location>
</feature>
<dbReference type="STRING" id="673.AL542_05710"/>
<dbReference type="Gene3D" id="2.40.50.100">
    <property type="match status" value="1"/>
</dbReference>
<feature type="domain" description="CzcB-like barrel-sandwich hybrid" evidence="4">
    <location>
        <begin position="68"/>
        <end position="199"/>
    </location>
</feature>
<gene>
    <name evidence="5" type="primary">bepF_1</name>
    <name evidence="5" type="ORF">NCTC11645_01080</name>
</gene>
<dbReference type="NCBIfam" id="TIGR01730">
    <property type="entry name" value="RND_mfp"/>
    <property type="match status" value="1"/>
</dbReference>
<dbReference type="RefSeq" id="WP_114994840.1">
    <property type="nucleotide sequence ID" value="NZ_CABMOB010000001.1"/>
</dbReference>
<dbReference type="EMBL" id="UGHD01000002">
    <property type="protein sequence ID" value="STO56706.1"/>
    <property type="molecule type" value="Genomic_DNA"/>
</dbReference>
<dbReference type="Pfam" id="PF25973">
    <property type="entry name" value="BSH_CzcB"/>
    <property type="match status" value="1"/>
</dbReference>
<feature type="coiled-coil region" evidence="2">
    <location>
        <begin position="101"/>
        <end position="128"/>
    </location>
</feature>
<evidence type="ECO:0000259" key="4">
    <source>
        <dbReference type="Pfam" id="PF25973"/>
    </source>
</evidence>
<dbReference type="Pfam" id="PF25954">
    <property type="entry name" value="Beta-barrel_RND_2"/>
    <property type="match status" value="1"/>
</dbReference>
<dbReference type="PANTHER" id="PTHR30469:SF15">
    <property type="entry name" value="HLYD FAMILY OF SECRETION PROTEINS"/>
    <property type="match status" value="1"/>
</dbReference>
<evidence type="ECO:0000313" key="5">
    <source>
        <dbReference type="EMBL" id="STO56706.1"/>
    </source>
</evidence>
<accession>A0A377HKT9</accession>
<proteinExistence type="inferred from homology"/>
<organism evidence="5 6">
    <name type="scientific">Grimontia hollisae</name>
    <name type="common">Vibrio hollisae</name>
    <dbReference type="NCBI Taxonomy" id="673"/>
    <lineage>
        <taxon>Bacteria</taxon>
        <taxon>Pseudomonadati</taxon>
        <taxon>Pseudomonadota</taxon>
        <taxon>Gammaproteobacteria</taxon>
        <taxon>Vibrionales</taxon>
        <taxon>Vibrionaceae</taxon>
        <taxon>Grimontia</taxon>
    </lineage>
</organism>
<dbReference type="Gene3D" id="1.10.287.470">
    <property type="entry name" value="Helix hairpin bin"/>
    <property type="match status" value="1"/>
</dbReference>
<dbReference type="PANTHER" id="PTHR30469">
    <property type="entry name" value="MULTIDRUG RESISTANCE PROTEIN MDTA"/>
    <property type="match status" value="1"/>
</dbReference>
<dbReference type="Gene3D" id="2.40.30.170">
    <property type="match status" value="1"/>
</dbReference>
<evidence type="ECO:0000259" key="3">
    <source>
        <dbReference type="Pfam" id="PF25954"/>
    </source>
</evidence>
<dbReference type="InterPro" id="IPR058647">
    <property type="entry name" value="BSH_CzcB-like"/>
</dbReference>
<evidence type="ECO:0000313" key="6">
    <source>
        <dbReference type="Proteomes" id="UP000254512"/>
    </source>
</evidence>
<dbReference type="InterPro" id="IPR006143">
    <property type="entry name" value="RND_pump_MFP"/>
</dbReference>
<dbReference type="Proteomes" id="UP000254512">
    <property type="component" value="Unassembled WGS sequence"/>
</dbReference>
<dbReference type="Gene3D" id="2.40.420.20">
    <property type="match status" value="1"/>
</dbReference>
<evidence type="ECO:0000256" key="1">
    <source>
        <dbReference type="ARBA" id="ARBA00009477"/>
    </source>
</evidence>
<dbReference type="InterPro" id="IPR058792">
    <property type="entry name" value="Beta-barrel_RND_2"/>
</dbReference>
<reference evidence="5 6" key="1">
    <citation type="submission" date="2018-06" db="EMBL/GenBank/DDBJ databases">
        <authorList>
            <consortium name="Pathogen Informatics"/>
            <person name="Doyle S."/>
        </authorList>
    </citation>
    <scope>NUCLEOTIDE SEQUENCE [LARGE SCALE GENOMIC DNA]</scope>
    <source>
        <strain evidence="5 6">NCTC11645</strain>
    </source>
</reference>
<keyword evidence="2" id="KW-0175">Coiled coil</keyword>
<dbReference type="SUPFAM" id="SSF111369">
    <property type="entry name" value="HlyD-like secretion proteins"/>
    <property type="match status" value="1"/>
</dbReference>
<dbReference type="GO" id="GO:1990281">
    <property type="term" value="C:efflux pump complex"/>
    <property type="evidence" value="ECO:0007669"/>
    <property type="project" value="TreeGrafter"/>
</dbReference>
<evidence type="ECO:0000256" key="2">
    <source>
        <dbReference type="SAM" id="Coils"/>
    </source>
</evidence>
<dbReference type="AlphaFoldDB" id="A0A377HKT9"/>
<sequence length="353" mass="38042">MIRKAIALTLSLVVMAGIFAYMAGVFTPDLPQKKAVAAPIPSEGYVEVSLITMPQKRVFSGTVQAHQSAALSARINARVADVLVDAGDSVKAGDILIRLENEDLSARVIQQQQALASAQARVNDARLNDERVSKLVARGLLPVAERDATKMRLETANADLAGRRASLSEAEVTRGYSVITAPFDGVIRSRDVDQGDIATVGGNLVSIYNPNTLRLEAAVSESVLSYVQASETVDVVLDASGGSRKAQALEIEPAADAASRSFTVKFGFEDKTDLYPGMFGRVAIPLTPMQVLAVPESAVVSLGQLRYVNIKQDESKPLERRIVRLGEHFVLNDTHWVVISSGLNEGEWIHVPR</sequence>
<dbReference type="GO" id="GO:0015562">
    <property type="term" value="F:efflux transmembrane transporter activity"/>
    <property type="evidence" value="ECO:0007669"/>
    <property type="project" value="TreeGrafter"/>
</dbReference>
<name>A0A377HKT9_GRIHO</name>